<dbReference type="InterPro" id="IPR056121">
    <property type="entry name" value="DUF7704"/>
</dbReference>
<dbReference type="EMBL" id="JAUKUA010000001">
    <property type="protein sequence ID" value="KAK0729765.1"/>
    <property type="molecule type" value="Genomic_DNA"/>
</dbReference>
<protein>
    <recommendedName>
        <fullName evidence="2">DUF7704 domain-containing protein</fullName>
    </recommendedName>
</protein>
<proteinExistence type="predicted"/>
<feature type="transmembrane region" description="Helical" evidence="1">
    <location>
        <begin position="88"/>
        <end position="107"/>
    </location>
</feature>
<dbReference type="Pfam" id="PF24803">
    <property type="entry name" value="DUF7704"/>
    <property type="match status" value="1"/>
</dbReference>
<sequence>MASQLPSFPRFVFTVLEPISLLAGFFPAVLFPHWFISEQIATWGPPVASTDHAQLVARQLGNCYLLAFLVGVAVLYTTTEIKVVRNYLVALWLADISHVGLTLHGIGYDKSLAVGEWNAMTWGNVGATTFLFLTRSAYFAGLFGRDGPRHSSGEKKAQ</sequence>
<feature type="transmembrane region" description="Helical" evidence="1">
    <location>
        <begin position="12"/>
        <end position="36"/>
    </location>
</feature>
<accession>A0AA40B8S7</accession>
<evidence type="ECO:0000259" key="2">
    <source>
        <dbReference type="Pfam" id="PF24803"/>
    </source>
</evidence>
<keyword evidence="1" id="KW-0812">Transmembrane</keyword>
<feature type="transmembrane region" description="Helical" evidence="1">
    <location>
        <begin position="56"/>
        <end position="76"/>
    </location>
</feature>
<keyword evidence="1" id="KW-1133">Transmembrane helix</keyword>
<keyword evidence="4" id="KW-1185">Reference proteome</keyword>
<evidence type="ECO:0000313" key="4">
    <source>
        <dbReference type="Proteomes" id="UP001172102"/>
    </source>
</evidence>
<comment type="caution">
    <text evidence="3">The sequence shown here is derived from an EMBL/GenBank/DDBJ whole genome shotgun (WGS) entry which is preliminary data.</text>
</comment>
<evidence type="ECO:0000256" key="1">
    <source>
        <dbReference type="SAM" id="Phobius"/>
    </source>
</evidence>
<dbReference type="PANTHER" id="PTHR37019">
    <property type="entry name" value="CHROMOSOME 1, WHOLE GENOME SHOTGUN SEQUENCE"/>
    <property type="match status" value="1"/>
</dbReference>
<feature type="domain" description="DUF7704" evidence="2">
    <location>
        <begin position="2"/>
        <end position="145"/>
    </location>
</feature>
<dbReference type="AlphaFoldDB" id="A0AA40B8S7"/>
<evidence type="ECO:0000313" key="3">
    <source>
        <dbReference type="EMBL" id="KAK0729765.1"/>
    </source>
</evidence>
<feature type="transmembrane region" description="Helical" evidence="1">
    <location>
        <begin position="119"/>
        <end position="143"/>
    </location>
</feature>
<keyword evidence="1" id="KW-0472">Membrane</keyword>
<reference evidence="3" key="1">
    <citation type="submission" date="2023-06" db="EMBL/GenBank/DDBJ databases">
        <title>Genome-scale phylogeny and comparative genomics of the fungal order Sordariales.</title>
        <authorList>
            <consortium name="Lawrence Berkeley National Laboratory"/>
            <person name="Hensen N."/>
            <person name="Bonometti L."/>
            <person name="Westerberg I."/>
            <person name="Brannstrom I.O."/>
            <person name="Guillou S."/>
            <person name="Cros-Aarteil S."/>
            <person name="Calhoun S."/>
            <person name="Haridas S."/>
            <person name="Kuo A."/>
            <person name="Mondo S."/>
            <person name="Pangilinan J."/>
            <person name="Riley R."/>
            <person name="Labutti K."/>
            <person name="Andreopoulos B."/>
            <person name="Lipzen A."/>
            <person name="Chen C."/>
            <person name="Yanf M."/>
            <person name="Daum C."/>
            <person name="Ng V."/>
            <person name="Clum A."/>
            <person name="Steindorff A."/>
            <person name="Ohm R."/>
            <person name="Martin F."/>
            <person name="Silar P."/>
            <person name="Natvig D."/>
            <person name="Lalanne C."/>
            <person name="Gautier V."/>
            <person name="Ament-Velasquez S.L."/>
            <person name="Kruys A."/>
            <person name="Hutchinson M.I."/>
            <person name="Powell A.J."/>
            <person name="Barry K."/>
            <person name="Miller A.N."/>
            <person name="Grigoriev I.V."/>
            <person name="Debuchy R."/>
            <person name="Gladieux P."/>
            <person name="Thoren M.H."/>
            <person name="Johannesson H."/>
        </authorList>
    </citation>
    <scope>NUCLEOTIDE SEQUENCE</scope>
    <source>
        <strain evidence="3">SMH4607-1</strain>
    </source>
</reference>
<organism evidence="3 4">
    <name type="scientific">Lasiosphaeris hirsuta</name>
    <dbReference type="NCBI Taxonomy" id="260670"/>
    <lineage>
        <taxon>Eukaryota</taxon>
        <taxon>Fungi</taxon>
        <taxon>Dikarya</taxon>
        <taxon>Ascomycota</taxon>
        <taxon>Pezizomycotina</taxon>
        <taxon>Sordariomycetes</taxon>
        <taxon>Sordariomycetidae</taxon>
        <taxon>Sordariales</taxon>
        <taxon>Lasiosphaeriaceae</taxon>
        <taxon>Lasiosphaeris</taxon>
    </lineage>
</organism>
<gene>
    <name evidence="3" type="ORF">B0H67DRAFT_559615</name>
</gene>
<dbReference type="PANTHER" id="PTHR37019:SF2">
    <property type="entry name" value="EXPERA DOMAIN-CONTAINING PROTEIN"/>
    <property type="match status" value="1"/>
</dbReference>
<name>A0AA40B8S7_9PEZI</name>
<dbReference type="Proteomes" id="UP001172102">
    <property type="component" value="Unassembled WGS sequence"/>
</dbReference>